<evidence type="ECO:0000313" key="2">
    <source>
        <dbReference type="Proteomes" id="UP000324222"/>
    </source>
</evidence>
<organism evidence="1 2">
    <name type="scientific">Portunus trituberculatus</name>
    <name type="common">Swimming crab</name>
    <name type="synonym">Neptunus trituberculatus</name>
    <dbReference type="NCBI Taxonomy" id="210409"/>
    <lineage>
        <taxon>Eukaryota</taxon>
        <taxon>Metazoa</taxon>
        <taxon>Ecdysozoa</taxon>
        <taxon>Arthropoda</taxon>
        <taxon>Crustacea</taxon>
        <taxon>Multicrustacea</taxon>
        <taxon>Malacostraca</taxon>
        <taxon>Eumalacostraca</taxon>
        <taxon>Eucarida</taxon>
        <taxon>Decapoda</taxon>
        <taxon>Pleocyemata</taxon>
        <taxon>Brachyura</taxon>
        <taxon>Eubrachyura</taxon>
        <taxon>Portunoidea</taxon>
        <taxon>Portunidae</taxon>
        <taxon>Portuninae</taxon>
        <taxon>Portunus</taxon>
    </lineage>
</organism>
<dbReference type="EMBL" id="VSRR010015208">
    <property type="protein sequence ID" value="MPC57944.1"/>
    <property type="molecule type" value="Genomic_DNA"/>
</dbReference>
<proteinExistence type="predicted"/>
<dbReference type="SUPFAM" id="SSF63825">
    <property type="entry name" value="YWTD domain"/>
    <property type="match status" value="1"/>
</dbReference>
<dbReference type="AlphaFoldDB" id="A0A5B7GN24"/>
<dbReference type="InterPro" id="IPR000033">
    <property type="entry name" value="LDLR_classB_rpt"/>
</dbReference>
<comment type="caution">
    <text evidence="1">The sequence shown here is derived from an EMBL/GenBank/DDBJ whole genome shotgun (WGS) entry which is preliminary data.</text>
</comment>
<evidence type="ECO:0000313" key="1">
    <source>
        <dbReference type="EMBL" id="MPC57944.1"/>
    </source>
</evidence>
<keyword evidence="2" id="KW-1185">Reference proteome</keyword>
<gene>
    <name evidence="1" type="ORF">E2C01_051936</name>
</gene>
<sequence length="185" mass="21474">MISKSPEGKMEETILWKKNDPGPMCLDPWRRNLYVVETFKINNEMQDKRNIEGSWNEKNSEDIGLWSTMMACNLDNKNCGIIYGSNNSVVHSVSVALREGRLLFCTKFWDLERGLLMTSFLDGTEMRVIRRKMNWCGSVAVDEAKRRVYWTDLVLNTVESVTWEGENHHHVNGHQNVSDDLMVLF</sequence>
<name>A0A5B7GN24_PORTR</name>
<dbReference type="SMART" id="SM00135">
    <property type="entry name" value="LY"/>
    <property type="match status" value="1"/>
</dbReference>
<dbReference type="Gene3D" id="2.120.10.30">
    <property type="entry name" value="TolB, C-terminal domain"/>
    <property type="match status" value="1"/>
</dbReference>
<dbReference type="OrthoDB" id="6345916at2759"/>
<dbReference type="InterPro" id="IPR011042">
    <property type="entry name" value="6-blade_b-propeller_TolB-like"/>
</dbReference>
<protein>
    <submittedName>
        <fullName evidence="1">Uncharacterized protein</fullName>
    </submittedName>
</protein>
<accession>A0A5B7GN24</accession>
<dbReference type="Proteomes" id="UP000324222">
    <property type="component" value="Unassembled WGS sequence"/>
</dbReference>
<reference evidence="1 2" key="1">
    <citation type="submission" date="2019-05" db="EMBL/GenBank/DDBJ databases">
        <title>Another draft genome of Portunus trituberculatus and its Hox gene families provides insights of decapod evolution.</title>
        <authorList>
            <person name="Jeong J.-H."/>
            <person name="Song I."/>
            <person name="Kim S."/>
            <person name="Choi T."/>
            <person name="Kim D."/>
            <person name="Ryu S."/>
            <person name="Kim W."/>
        </authorList>
    </citation>
    <scope>NUCLEOTIDE SEQUENCE [LARGE SCALE GENOMIC DNA]</scope>
    <source>
        <tissue evidence="1">Muscle</tissue>
    </source>
</reference>